<feature type="transmembrane region" description="Helical" evidence="1">
    <location>
        <begin position="85"/>
        <end position="105"/>
    </location>
</feature>
<proteinExistence type="predicted"/>
<dbReference type="RefSeq" id="WP_263573974.1">
    <property type="nucleotide sequence ID" value="NZ_JAJIRN010000023.1"/>
</dbReference>
<feature type="non-terminal residue" evidence="2">
    <location>
        <position position="1"/>
    </location>
</feature>
<comment type="caution">
    <text evidence="2">The sequence shown here is derived from an EMBL/GenBank/DDBJ whole genome shotgun (WGS) entry which is preliminary data.</text>
</comment>
<protein>
    <submittedName>
        <fullName evidence="2">Uncharacterized protein</fullName>
    </submittedName>
</protein>
<evidence type="ECO:0000256" key="1">
    <source>
        <dbReference type="SAM" id="Phobius"/>
    </source>
</evidence>
<evidence type="ECO:0000313" key="3">
    <source>
        <dbReference type="Proteomes" id="UP001209701"/>
    </source>
</evidence>
<feature type="transmembrane region" description="Helical" evidence="1">
    <location>
        <begin position="55"/>
        <end position="78"/>
    </location>
</feature>
<dbReference type="EMBL" id="JAJIRN010000023">
    <property type="protein sequence ID" value="MCV2371394.1"/>
    <property type="molecule type" value="Genomic_DNA"/>
</dbReference>
<sequence>SARTMNYDPSAATPGLGALPALGMGLLSFFGLVFSIGLSLFWLAQAGLAVTSESLKIAVVLWAISSVLSCAAILFIAIKRRKFRMLFLFAATPFILVNAAVPLVLRLGQ</sequence>
<name>A0ABT2YMU6_9BURK</name>
<evidence type="ECO:0000313" key="2">
    <source>
        <dbReference type="EMBL" id="MCV2371394.1"/>
    </source>
</evidence>
<organism evidence="2 3">
    <name type="scientific">Roseateles oligotrophus</name>
    <dbReference type="NCBI Taxonomy" id="1769250"/>
    <lineage>
        <taxon>Bacteria</taxon>
        <taxon>Pseudomonadati</taxon>
        <taxon>Pseudomonadota</taxon>
        <taxon>Betaproteobacteria</taxon>
        <taxon>Burkholderiales</taxon>
        <taxon>Sphaerotilaceae</taxon>
        <taxon>Roseateles</taxon>
    </lineage>
</organism>
<keyword evidence="1" id="KW-1133">Transmembrane helix</keyword>
<dbReference type="Proteomes" id="UP001209701">
    <property type="component" value="Unassembled WGS sequence"/>
</dbReference>
<keyword evidence="1" id="KW-0472">Membrane</keyword>
<accession>A0ABT2YMU6</accession>
<feature type="transmembrane region" description="Helical" evidence="1">
    <location>
        <begin position="21"/>
        <end position="43"/>
    </location>
</feature>
<gene>
    <name evidence="2" type="ORF">LNV07_25185</name>
</gene>
<reference evidence="2 3" key="1">
    <citation type="submission" date="2021-11" db="EMBL/GenBank/DDBJ databases">
        <authorList>
            <person name="Liang Q."/>
            <person name="Mou H."/>
            <person name="Liu Z."/>
        </authorList>
    </citation>
    <scope>NUCLEOTIDE SEQUENCE [LARGE SCALE GENOMIC DNA]</scope>
    <source>
        <strain evidence="2 3">CHU3</strain>
    </source>
</reference>
<keyword evidence="1" id="KW-0812">Transmembrane</keyword>
<keyword evidence="3" id="KW-1185">Reference proteome</keyword>